<keyword evidence="1" id="KW-0732">Signal</keyword>
<organism evidence="2 3">
    <name type="scientific">BD1-7 clade bacterium</name>
    <dbReference type="NCBI Taxonomy" id="2029982"/>
    <lineage>
        <taxon>Bacteria</taxon>
        <taxon>Pseudomonadati</taxon>
        <taxon>Pseudomonadota</taxon>
        <taxon>Gammaproteobacteria</taxon>
        <taxon>Cellvibrionales</taxon>
        <taxon>Spongiibacteraceae</taxon>
        <taxon>BD1-7 clade</taxon>
    </lineage>
</organism>
<evidence type="ECO:0000313" key="2">
    <source>
        <dbReference type="EMBL" id="CAA0114311.1"/>
    </source>
</evidence>
<dbReference type="NCBIfam" id="TIGR04219">
    <property type="entry name" value="OMP_w_GlyGly"/>
    <property type="match status" value="1"/>
</dbReference>
<dbReference type="AlphaFoldDB" id="A0A5S9Q8H0"/>
<name>A0A5S9Q8H0_9GAMM</name>
<sequence>MKKLISAATVAGAFLIAPQASAEIAGFEFEVGGYAWYTDLTGEISGAGTSVELGNDGIRMDSRVNGNVYVSLEHPVPIVPNVRISHTFLKNEGSGRAVFSTFPFDVSKGAIDISHTDLTLYWTPVDLGFFAWDIGASARIFSGSLEFTGEFPPGTVGPDPISTSAKSDINPTYGLLYTNFDFQLPITGLGIQVELTGGTNGKETAIDSTAKIEYTSIVGIGTALGYRYLDVDLESEASVGNASQSIKYKLDASGPFLSLYYRL</sequence>
<protein>
    <recommendedName>
        <fullName evidence="4">Outer membrane protein beta-barrel domain-containing protein</fullName>
    </recommendedName>
</protein>
<evidence type="ECO:0000256" key="1">
    <source>
        <dbReference type="SAM" id="SignalP"/>
    </source>
</evidence>
<keyword evidence="3" id="KW-1185">Reference proteome</keyword>
<evidence type="ECO:0008006" key="4">
    <source>
        <dbReference type="Google" id="ProtNLM"/>
    </source>
</evidence>
<dbReference type="InterPro" id="IPR026387">
    <property type="entry name" value="OMP_w_GlyGly"/>
</dbReference>
<feature type="signal peptide" evidence="1">
    <location>
        <begin position="1"/>
        <end position="22"/>
    </location>
</feature>
<accession>A0A5S9Q8H0</accession>
<dbReference type="Proteomes" id="UP000441399">
    <property type="component" value="Unassembled WGS sequence"/>
</dbReference>
<dbReference type="EMBL" id="CACSIO010000023">
    <property type="protein sequence ID" value="CAA0114311.1"/>
    <property type="molecule type" value="Genomic_DNA"/>
</dbReference>
<dbReference type="OrthoDB" id="6708408at2"/>
<evidence type="ECO:0000313" key="3">
    <source>
        <dbReference type="Proteomes" id="UP000441399"/>
    </source>
</evidence>
<gene>
    <name evidence="2" type="ORF">OPDIPICF_01584</name>
</gene>
<proteinExistence type="predicted"/>
<reference evidence="2 3" key="1">
    <citation type="submission" date="2019-11" db="EMBL/GenBank/DDBJ databases">
        <authorList>
            <person name="Holert J."/>
        </authorList>
    </citation>
    <scope>NUCLEOTIDE SEQUENCE [LARGE SCALE GENOMIC DNA]</scope>
    <source>
        <strain evidence="2">SB11_3</strain>
    </source>
</reference>
<feature type="chain" id="PRO_5024951838" description="Outer membrane protein beta-barrel domain-containing protein" evidence="1">
    <location>
        <begin position="23"/>
        <end position="263"/>
    </location>
</feature>